<name>A0A9Q2D0Y3_9STAP</name>
<evidence type="ECO:0000313" key="2">
    <source>
        <dbReference type="Proteomes" id="UP000579136"/>
    </source>
</evidence>
<gene>
    <name evidence="1" type="ORF">HNQ45_001333</name>
</gene>
<dbReference type="Proteomes" id="UP000579136">
    <property type="component" value="Unassembled WGS sequence"/>
</dbReference>
<evidence type="ECO:0000313" key="1">
    <source>
        <dbReference type="EMBL" id="MBB5176445.1"/>
    </source>
</evidence>
<proteinExistence type="predicted"/>
<accession>A0A9Q2D0Y3</accession>
<sequence>MNKKKEENKRNWNIYILTEENKRKIGKLILNSNTTQTLKYAETHYVFMHENSIYKIKKPYMQSKKPFSMIDDNKKEIAIHEGTDYLSTKRKIKILNSDGDSFDASIILVMSVIKYIS</sequence>
<keyword evidence="2" id="KW-1185">Reference proteome</keyword>
<reference evidence="1 2" key="1">
    <citation type="submission" date="2020-08" db="EMBL/GenBank/DDBJ databases">
        <title>Genomic Encyclopedia of Type Strains, Phase IV (KMG-IV): sequencing the most valuable type-strain genomes for metagenomic binning, comparative biology and taxonomic classification.</title>
        <authorList>
            <person name="Goeker M."/>
        </authorList>
    </citation>
    <scope>NUCLEOTIDE SEQUENCE [LARGE SCALE GENOMIC DNA]</scope>
    <source>
        <strain evidence="1 2">DSM 19163</strain>
    </source>
</reference>
<dbReference type="RefSeq" id="WP_183674948.1">
    <property type="nucleotide sequence ID" value="NZ_CBCRYX010000008.1"/>
</dbReference>
<comment type="caution">
    <text evidence="1">The sequence shown here is derived from an EMBL/GenBank/DDBJ whole genome shotgun (WGS) entry which is preliminary data.</text>
</comment>
<dbReference type="EMBL" id="JACHHF010000007">
    <property type="protein sequence ID" value="MBB5176445.1"/>
    <property type="molecule type" value="Genomic_DNA"/>
</dbReference>
<dbReference type="AlphaFoldDB" id="A0A9Q2D0Y3"/>
<protein>
    <submittedName>
        <fullName evidence="1">Uncharacterized protein</fullName>
    </submittedName>
</protein>
<organism evidence="1 2">
    <name type="scientific">Nosocomiicoccus ampullae</name>
    <dbReference type="NCBI Taxonomy" id="489910"/>
    <lineage>
        <taxon>Bacteria</taxon>
        <taxon>Bacillati</taxon>
        <taxon>Bacillota</taxon>
        <taxon>Bacilli</taxon>
        <taxon>Bacillales</taxon>
        <taxon>Staphylococcaceae</taxon>
        <taxon>Nosocomiicoccus</taxon>
    </lineage>
</organism>